<evidence type="ECO:0000256" key="1">
    <source>
        <dbReference type="SAM" id="SignalP"/>
    </source>
</evidence>
<dbReference type="AlphaFoldDB" id="A0A370XCQ4"/>
<feature type="chain" id="PRO_5016893879" description="Nuclear transport factor 2 family protein" evidence="1">
    <location>
        <begin position="28"/>
        <end position="148"/>
    </location>
</feature>
<dbReference type="Proteomes" id="UP000255334">
    <property type="component" value="Unassembled WGS sequence"/>
</dbReference>
<dbReference type="InterPro" id="IPR032710">
    <property type="entry name" value="NTF2-like_dom_sf"/>
</dbReference>
<accession>A0A370XCQ4</accession>
<evidence type="ECO:0000313" key="3">
    <source>
        <dbReference type="Proteomes" id="UP000255334"/>
    </source>
</evidence>
<keyword evidence="3" id="KW-1185">Reference proteome</keyword>
<comment type="caution">
    <text evidence="2">The sequence shown here is derived from an EMBL/GenBank/DDBJ whole genome shotgun (WGS) entry which is preliminary data.</text>
</comment>
<gene>
    <name evidence="2" type="ORF">DWU99_01580</name>
</gene>
<keyword evidence="1" id="KW-0732">Signal</keyword>
<dbReference type="SUPFAM" id="SSF54427">
    <property type="entry name" value="NTF2-like"/>
    <property type="match status" value="1"/>
</dbReference>
<protein>
    <recommendedName>
        <fullName evidence="4">Nuclear transport factor 2 family protein</fullName>
    </recommendedName>
</protein>
<organism evidence="2 3">
    <name type="scientific">Dyella psychrodurans</name>
    <dbReference type="NCBI Taxonomy" id="1927960"/>
    <lineage>
        <taxon>Bacteria</taxon>
        <taxon>Pseudomonadati</taxon>
        <taxon>Pseudomonadota</taxon>
        <taxon>Gammaproteobacteria</taxon>
        <taxon>Lysobacterales</taxon>
        <taxon>Rhodanobacteraceae</taxon>
        <taxon>Dyella</taxon>
    </lineage>
</organism>
<dbReference type="EMBL" id="QRBF01000001">
    <property type="protein sequence ID" value="RDS85995.1"/>
    <property type="molecule type" value="Genomic_DNA"/>
</dbReference>
<dbReference type="RefSeq" id="WP_115476246.1">
    <property type="nucleotide sequence ID" value="NZ_QRBF01000001.1"/>
</dbReference>
<feature type="signal peptide" evidence="1">
    <location>
        <begin position="1"/>
        <end position="27"/>
    </location>
</feature>
<dbReference type="PROSITE" id="PS51257">
    <property type="entry name" value="PROKAR_LIPOPROTEIN"/>
    <property type="match status" value="1"/>
</dbReference>
<proteinExistence type="predicted"/>
<sequence>MSKLNQMCRFVCLLALLAVGVVGCHRAPDEVLIRQAIDTSSQGVQQVDASVVTGQLADDFDGNSGDMSRKDIGNLLRVASFRGETLHAVLGPVDVQPRGDRYVADFTVTLTSGGKLFPSQLGVYHVETAWRRDGHDWRCYQATWTQQL</sequence>
<name>A0A370XCQ4_9GAMM</name>
<dbReference type="OrthoDB" id="5801455at2"/>
<evidence type="ECO:0008006" key="4">
    <source>
        <dbReference type="Google" id="ProtNLM"/>
    </source>
</evidence>
<evidence type="ECO:0000313" key="2">
    <source>
        <dbReference type="EMBL" id="RDS85995.1"/>
    </source>
</evidence>
<reference evidence="2 3" key="1">
    <citation type="submission" date="2018-07" db="EMBL/GenBank/DDBJ databases">
        <title>Dyella monticola sp. nov. and Dyella psychrodurans sp. nov. isolated from monsoon evergreen broad-leaved forest soil of Dinghu Mountain, China.</title>
        <authorList>
            <person name="Gao Z."/>
            <person name="Qiu L."/>
        </authorList>
    </citation>
    <scope>NUCLEOTIDE SEQUENCE [LARGE SCALE GENOMIC DNA]</scope>
    <source>
        <strain evidence="2 3">4MSK11</strain>
    </source>
</reference>